<name>A0ABR2G4H0_9ROSI</name>
<dbReference type="Proteomes" id="UP001472677">
    <property type="component" value="Unassembled WGS sequence"/>
</dbReference>
<proteinExistence type="predicted"/>
<protein>
    <submittedName>
        <fullName evidence="1">Uncharacterized protein</fullName>
    </submittedName>
</protein>
<gene>
    <name evidence="1" type="ORF">V6N12_046042</name>
</gene>
<accession>A0ABR2G4H0</accession>
<organism evidence="1 2">
    <name type="scientific">Hibiscus sabdariffa</name>
    <name type="common">roselle</name>
    <dbReference type="NCBI Taxonomy" id="183260"/>
    <lineage>
        <taxon>Eukaryota</taxon>
        <taxon>Viridiplantae</taxon>
        <taxon>Streptophyta</taxon>
        <taxon>Embryophyta</taxon>
        <taxon>Tracheophyta</taxon>
        <taxon>Spermatophyta</taxon>
        <taxon>Magnoliopsida</taxon>
        <taxon>eudicotyledons</taxon>
        <taxon>Gunneridae</taxon>
        <taxon>Pentapetalae</taxon>
        <taxon>rosids</taxon>
        <taxon>malvids</taxon>
        <taxon>Malvales</taxon>
        <taxon>Malvaceae</taxon>
        <taxon>Malvoideae</taxon>
        <taxon>Hibiscus</taxon>
    </lineage>
</organism>
<keyword evidence="2" id="KW-1185">Reference proteome</keyword>
<reference evidence="1 2" key="1">
    <citation type="journal article" date="2024" name="G3 (Bethesda)">
        <title>Genome assembly of Hibiscus sabdariffa L. provides insights into metabolisms of medicinal natural products.</title>
        <authorList>
            <person name="Kim T."/>
        </authorList>
    </citation>
    <scope>NUCLEOTIDE SEQUENCE [LARGE SCALE GENOMIC DNA]</scope>
    <source>
        <strain evidence="1">TK-2024</strain>
        <tissue evidence="1">Old leaves</tissue>
    </source>
</reference>
<evidence type="ECO:0000313" key="2">
    <source>
        <dbReference type="Proteomes" id="UP001472677"/>
    </source>
</evidence>
<evidence type="ECO:0000313" key="1">
    <source>
        <dbReference type="EMBL" id="KAK8593969.1"/>
    </source>
</evidence>
<comment type="caution">
    <text evidence="1">The sequence shown here is derived from an EMBL/GenBank/DDBJ whole genome shotgun (WGS) entry which is preliminary data.</text>
</comment>
<dbReference type="EMBL" id="JBBPBM010000003">
    <property type="protein sequence ID" value="KAK8593969.1"/>
    <property type="molecule type" value="Genomic_DNA"/>
</dbReference>
<sequence length="95" mass="10760">MYGRLDKNQGWERYGTPFIGDTTSTATTVHKRGHEQRLPTTLFKTQVSSMGEEGTNMPAVGCIKPTVLARCGSSLARTWLYWQSCWNMERGLMWG</sequence>